<evidence type="ECO:0000256" key="1">
    <source>
        <dbReference type="ARBA" id="ARBA00006484"/>
    </source>
</evidence>
<dbReference type="InterPro" id="IPR051122">
    <property type="entry name" value="SDR_DHRS6-like"/>
</dbReference>
<organism evidence="4 5">
    <name type="scientific">Chromobacterium aquaticum</name>
    <dbReference type="NCBI Taxonomy" id="467180"/>
    <lineage>
        <taxon>Bacteria</taxon>
        <taxon>Pseudomonadati</taxon>
        <taxon>Pseudomonadota</taxon>
        <taxon>Betaproteobacteria</taxon>
        <taxon>Neisseriales</taxon>
        <taxon>Chromobacteriaceae</taxon>
        <taxon>Chromobacterium</taxon>
    </lineage>
</organism>
<name>A0ABV8ZY41_9NEIS</name>
<dbReference type="InterPro" id="IPR036291">
    <property type="entry name" value="NAD(P)-bd_dom_sf"/>
</dbReference>
<dbReference type="SMART" id="SM00822">
    <property type="entry name" value="PKS_KR"/>
    <property type="match status" value="1"/>
</dbReference>
<proteinExistence type="inferred from homology"/>
<evidence type="ECO:0000256" key="2">
    <source>
        <dbReference type="ARBA" id="ARBA00023002"/>
    </source>
</evidence>
<sequence length="268" mass="27377">MSLHNKVIVITGAGSGIGAACARAFASQGARVALIGRREPPLQALALETGGLALAGDAADGAHWTDALARIHARWGRVDGLLACAGGLGMGSALATDDTAWRAALSVNLDTAFVSARACLPDLIAQRGSMVLMASIASLAAVPEACGYVTAKHALLGLTRSLAKDFGPAGVRVNAVCPGWVRTPMADLEMQPLMAAYGEDLKAAYRRVSADVPLRRPAEPEEVAAVCRFLLSDEAAIVHGAWLAADGGATAVDVPTLAYSRLAAEAAG</sequence>
<dbReference type="PANTHER" id="PTHR43477">
    <property type="entry name" value="DIHYDROANTICAPSIN 7-DEHYDROGENASE"/>
    <property type="match status" value="1"/>
</dbReference>
<dbReference type="InterPro" id="IPR020904">
    <property type="entry name" value="Sc_DH/Rdtase_CS"/>
</dbReference>
<evidence type="ECO:0000259" key="3">
    <source>
        <dbReference type="SMART" id="SM00822"/>
    </source>
</evidence>
<evidence type="ECO:0000313" key="4">
    <source>
        <dbReference type="EMBL" id="MFC4490391.1"/>
    </source>
</evidence>
<dbReference type="PANTHER" id="PTHR43477:SF1">
    <property type="entry name" value="DIHYDROANTICAPSIN 7-DEHYDROGENASE"/>
    <property type="match status" value="1"/>
</dbReference>
<evidence type="ECO:0000313" key="5">
    <source>
        <dbReference type="Proteomes" id="UP001595999"/>
    </source>
</evidence>
<keyword evidence="5" id="KW-1185">Reference proteome</keyword>
<feature type="domain" description="Ketoreductase" evidence="3">
    <location>
        <begin position="6"/>
        <end position="146"/>
    </location>
</feature>
<dbReference type="CDD" id="cd05233">
    <property type="entry name" value="SDR_c"/>
    <property type="match status" value="1"/>
</dbReference>
<dbReference type="EC" id="1.1.1.-" evidence="4"/>
<dbReference type="RefSeq" id="WP_231463511.1">
    <property type="nucleotide sequence ID" value="NZ_JAJOHW010000101.1"/>
</dbReference>
<gene>
    <name evidence="4" type="ORF">ACFO0R_12235</name>
</gene>
<comment type="caution">
    <text evidence="4">The sequence shown here is derived from an EMBL/GenBank/DDBJ whole genome shotgun (WGS) entry which is preliminary data.</text>
</comment>
<dbReference type="PROSITE" id="PS00061">
    <property type="entry name" value="ADH_SHORT"/>
    <property type="match status" value="1"/>
</dbReference>
<protein>
    <submittedName>
        <fullName evidence="4">SDR family NAD(P)-dependent oxidoreductase</fullName>
        <ecNumber evidence="4">1.1.1.-</ecNumber>
    </submittedName>
</protein>
<keyword evidence="2 4" id="KW-0560">Oxidoreductase</keyword>
<reference evidence="5" key="1">
    <citation type="journal article" date="2019" name="Int. J. Syst. Evol. Microbiol.">
        <title>The Global Catalogue of Microorganisms (GCM) 10K type strain sequencing project: providing services to taxonomists for standard genome sequencing and annotation.</title>
        <authorList>
            <consortium name="The Broad Institute Genomics Platform"/>
            <consortium name="The Broad Institute Genome Sequencing Center for Infectious Disease"/>
            <person name="Wu L."/>
            <person name="Ma J."/>
        </authorList>
    </citation>
    <scope>NUCLEOTIDE SEQUENCE [LARGE SCALE GENOMIC DNA]</scope>
    <source>
        <strain evidence="5">CGMCC 4.7608</strain>
    </source>
</reference>
<dbReference type="PROSITE" id="PS51257">
    <property type="entry name" value="PROKAR_LIPOPROTEIN"/>
    <property type="match status" value="1"/>
</dbReference>
<dbReference type="Gene3D" id="3.40.50.720">
    <property type="entry name" value="NAD(P)-binding Rossmann-like Domain"/>
    <property type="match status" value="1"/>
</dbReference>
<accession>A0ABV8ZY41</accession>
<dbReference type="Proteomes" id="UP001595999">
    <property type="component" value="Unassembled WGS sequence"/>
</dbReference>
<dbReference type="Pfam" id="PF13561">
    <property type="entry name" value="adh_short_C2"/>
    <property type="match status" value="1"/>
</dbReference>
<dbReference type="GO" id="GO:0016491">
    <property type="term" value="F:oxidoreductase activity"/>
    <property type="evidence" value="ECO:0007669"/>
    <property type="project" value="UniProtKB-KW"/>
</dbReference>
<dbReference type="SUPFAM" id="SSF51735">
    <property type="entry name" value="NAD(P)-binding Rossmann-fold domains"/>
    <property type="match status" value="1"/>
</dbReference>
<dbReference type="PRINTS" id="PR00081">
    <property type="entry name" value="GDHRDH"/>
</dbReference>
<dbReference type="InterPro" id="IPR057326">
    <property type="entry name" value="KR_dom"/>
</dbReference>
<dbReference type="InterPro" id="IPR002347">
    <property type="entry name" value="SDR_fam"/>
</dbReference>
<dbReference type="EMBL" id="JBHSEK010000007">
    <property type="protein sequence ID" value="MFC4490391.1"/>
    <property type="molecule type" value="Genomic_DNA"/>
</dbReference>
<comment type="similarity">
    <text evidence="1">Belongs to the short-chain dehydrogenases/reductases (SDR) family.</text>
</comment>